<evidence type="ECO:0000256" key="2">
    <source>
        <dbReference type="ARBA" id="ARBA00004651"/>
    </source>
</evidence>
<keyword evidence="4" id="KW-1003">Cell membrane</keyword>
<dbReference type="AlphaFoldDB" id="A0A2W4XK42"/>
<evidence type="ECO:0000256" key="9">
    <source>
        <dbReference type="ARBA" id="ARBA00023012"/>
    </source>
</evidence>
<evidence type="ECO:0000313" key="14">
    <source>
        <dbReference type="Proteomes" id="UP000249794"/>
    </source>
</evidence>
<accession>A0A2W4XK42</accession>
<dbReference type="GO" id="GO:0000155">
    <property type="term" value="F:phosphorelay sensor kinase activity"/>
    <property type="evidence" value="ECO:0007669"/>
    <property type="project" value="InterPro"/>
</dbReference>
<dbReference type="GO" id="GO:0005886">
    <property type="term" value="C:plasma membrane"/>
    <property type="evidence" value="ECO:0007669"/>
    <property type="project" value="UniProtKB-SubCell"/>
</dbReference>
<feature type="transmembrane region" description="Helical" evidence="11">
    <location>
        <begin position="172"/>
        <end position="193"/>
    </location>
</feature>
<dbReference type="PROSITE" id="PS50109">
    <property type="entry name" value="HIS_KIN"/>
    <property type="match status" value="1"/>
</dbReference>
<reference evidence="14" key="1">
    <citation type="submission" date="2018-04" db="EMBL/GenBank/DDBJ databases">
        <authorList>
            <person name="Cornet L."/>
        </authorList>
    </citation>
    <scope>NUCLEOTIDE SEQUENCE [LARGE SCALE GENOMIC DNA]</scope>
</reference>
<dbReference type="InterPro" id="IPR007895">
    <property type="entry name" value="MASE1"/>
</dbReference>
<dbReference type="Pfam" id="PF05231">
    <property type="entry name" value="MASE1"/>
    <property type="match status" value="1"/>
</dbReference>
<feature type="transmembrane region" description="Helical" evidence="11">
    <location>
        <begin position="29"/>
        <end position="48"/>
    </location>
</feature>
<evidence type="ECO:0000256" key="3">
    <source>
        <dbReference type="ARBA" id="ARBA00012438"/>
    </source>
</evidence>
<dbReference type="SUPFAM" id="SSF55874">
    <property type="entry name" value="ATPase domain of HSP90 chaperone/DNA topoisomerase II/histidine kinase"/>
    <property type="match status" value="1"/>
</dbReference>
<keyword evidence="7" id="KW-0418">Kinase</keyword>
<dbReference type="Gene3D" id="1.10.287.130">
    <property type="match status" value="1"/>
</dbReference>
<comment type="subcellular location">
    <subcellularLocation>
        <location evidence="2">Cell membrane</location>
        <topology evidence="2">Multi-pass membrane protein</topology>
    </subcellularLocation>
</comment>
<dbReference type="Proteomes" id="UP000249794">
    <property type="component" value="Unassembled WGS sequence"/>
</dbReference>
<dbReference type="EC" id="2.7.13.3" evidence="3"/>
<dbReference type="InterPro" id="IPR005467">
    <property type="entry name" value="His_kinase_dom"/>
</dbReference>
<dbReference type="EMBL" id="QBMP01000109">
    <property type="protein sequence ID" value="PZO54769.1"/>
    <property type="molecule type" value="Genomic_DNA"/>
</dbReference>
<evidence type="ECO:0000259" key="12">
    <source>
        <dbReference type="PROSITE" id="PS50109"/>
    </source>
</evidence>
<dbReference type="InterPro" id="IPR036890">
    <property type="entry name" value="HATPase_C_sf"/>
</dbReference>
<dbReference type="PANTHER" id="PTHR43065:SF50">
    <property type="entry name" value="HISTIDINE KINASE"/>
    <property type="match status" value="1"/>
</dbReference>
<comment type="catalytic activity">
    <reaction evidence="1">
        <text>ATP + protein L-histidine = ADP + protein N-phospho-L-histidine.</text>
        <dbReference type="EC" id="2.7.13.3"/>
    </reaction>
</comment>
<comment type="caution">
    <text evidence="13">The sequence shown here is derived from an EMBL/GenBank/DDBJ whole genome shotgun (WGS) entry which is preliminary data.</text>
</comment>
<feature type="domain" description="Histidine kinase" evidence="12">
    <location>
        <begin position="358"/>
        <end position="612"/>
    </location>
</feature>
<reference evidence="13 14" key="2">
    <citation type="submission" date="2018-06" db="EMBL/GenBank/DDBJ databases">
        <title>Metagenomic assembly of (sub)arctic Cyanobacteria and their associated microbiome from non-axenic cultures.</title>
        <authorList>
            <person name="Baurain D."/>
        </authorList>
    </citation>
    <scope>NUCLEOTIDE SEQUENCE [LARGE SCALE GENOMIC DNA]</scope>
    <source>
        <strain evidence="13">ULC027bin1</strain>
    </source>
</reference>
<evidence type="ECO:0000256" key="7">
    <source>
        <dbReference type="ARBA" id="ARBA00022777"/>
    </source>
</evidence>
<dbReference type="Gene3D" id="3.30.565.10">
    <property type="entry name" value="Histidine kinase-like ATPase, C-terminal domain"/>
    <property type="match status" value="1"/>
</dbReference>
<keyword evidence="5" id="KW-0597">Phosphoprotein</keyword>
<evidence type="ECO:0000256" key="6">
    <source>
        <dbReference type="ARBA" id="ARBA00022692"/>
    </source>
</evidence>
<keyword evidence="7" id="KW-0808">Transferase</keyword>
<feature type="transmembrane region" description="Helical" evidence="11">
    <location>
        <begin position="132"/>
        <end position="157"/>
    </location>
</feature>
<evidence type="ECO:0000256" key="10">
    <source>
        <dbReference type="ARBA" id="ARBA00023136"/>
    </source>
</evidence>
<feature type="transmembrane region" description="Helical" evidence="11">
    <location>
        <begin position="60"/>
        <end position="78"/>
    </location>
</feature>
<feature type="transmembrane region" description="Helical" evidence="11">
    <location>
        <begin position="280"/>
        <end position="301"/>
    </location>
</feature>
<dbReference type="InterPro" id="IPR003661">
    <property type="entry name" value="HisK_dim/P_dom"/>
</dbReference>
<dbReference type="PANTHER" id="PTHR43065">
    <property type="entry name" value="SENSOR HISTIDINE KINASE"/>
    <property type="match status" value="1"/>
</dbReference>
<protein>
    <recommendedName>
        <fullName evidence="3">histidine kinase</fullName>
        <ecNumber evidence="3">2.7.13.3</ecNumber>
    </recommendedName>
</protein>
<evidence type="ECO:0000256" key="5">
    <source>
        <dbReference type="ARBA" id="ARBA00022553"/>
    </source>
</evidence>
<evidence type="ECO:0000256" key="4">
    <source>
        <dbReference type="ARBA" id="ARBA00022475"/>
    </source>
</evidence>
<evidence type="ECO:0000256" key="8">
    <source>
        <dbReference type="ARBA" id="ARBA00022989"/>
    </source>
</evidence>
<feature type="transmembrane region" description="Helical" evidence="11">
    <location>
        <begin position="98"/>
        <end position="120"/>
    </location>
</feature>
<evidence type="ECO:0000313" key="13">
    <source>
        <dbReference type="EMBL" id="PZO54769.1"/>
    </source>
</evidence>
<sequence length="622" mass="68993">MASSNSLAASRHLYSDLNAVIASFLSRKILVFNGLMIVILHVVGLLAFQFATVNNVTPLWPLSGISLAALLLSRFRVWPGVLLGYWLLDTTFYGSLPIGLTMGCGEFVEAMLAAILVLRWNGNQAFLSTVRYTLVFAIAASLASLLNATLGTTLLYLKESLSVTDYVTVWRTWWTADTVGFLVFAPFVLAWKRGVRGLKITPQKIGELALLIGLTTFILWQTFDRANPLEYMFLLPLVWAAFRFGMRGGTFLVVSLSLISVAATAQGKGIFAAIDSAHSLILLQSFIGVVSLTILILSATINQQKTAEYQLKEANNLLENRVAERTAKLAQTLDELSKTQSQLVQTEKMSSLGQMVAGIAHEINNPVNFIHGNLRHIENYINDLIEFLGLYETHYPNPGSEIQLRAEGLEIEFIKEDLGKTLASMKMGTERIRKIVLSLRNFSRMDEAEFKTVDIHEGLESTLMILQHRLKAQHERPAIEVVRDFNKLPLIECYAGQLNQVFMNILANAIDALETDFKDSFSSSKTPQIKLRTETRPDSVLISISDNGTGIPPEIKNRIFDPFFTTKDVGKGTGMGMAISYQLVTEKHNGKIECFSDEGAGTEFIIELPTRLAPSVKQTSRS</sequence>
<organism evidence="13 14">
    <name type="scientific">Phormidesmis priestleyi</name>
    <dbReference type="NCBI Taxonomy" id="268141"/>
    <lineage>
        <taxon>Bacteria</taxon>
        <taxon>Bacillati</taxon>
        <taxon>Cyanobacteriota</taxon>
        <taxon>Cyanophyceae</taxon>
        <taxon>Leptolyngbyales</taxon>
        <taxon>Leptolyngbyaceae</taxon>
        <taxon>Phormidesmis</taxon>
    </lineage>
</organism>
<proteinExistence type="predicted"/>
<keyword evidence="8 11" id="KW-1133">Transmembrane helix</keyword>
<evidence type="ECO:0000256" key="1">
    <source>
        <dbReference type="ARBA" id="ARBA00000085"/>
    </source>
</evidence>
<evidence type="ECO:0000256" key="11">
    <source>
        <dbReference type="SAM" id="Phobius"/>
    </source>
</evidence>
<dbReference type="CDD" id="cd00082">
    <property type="entry name" value="HisKA"/>
    <property type="match status" value="1"/>
</dbReference>
<dbReference type="InterPro" id="IPR004358">
    <property type="entry name" value="Sig_transdc_His_kin-like_C"/>
</dbReference>
<dbReference type="PRINTS" id="PR00344">
    <property type="entry name" value="BCTRLSENSOR"/>
</dbReference>
<feature type="transmembrane region" description="Helical" evidence="11">
    <location>
        <begin position="205"/>
        <end position="223"/>
    </location>
</feature>
<dbReference type="SUPFAM" id="SSF47384">
    <property type="entry name" value="Homodimeric domain of signal transducing histidine kinase"/>
    <property type="match status" value="1"/>
</dbReference>
<dbReference type="Pfam" id="PF02518">
    <property type="entry name" value="HATPase_c"/>
    <property type="match status" value="1"/>
</dbReference>
<dbReference type="InterPro" id="IPR036097">
    <property type="entry name" value="HisK_dim/P_sf"/>
</dbReference>
<keyword evidence="6 11" id="KW-0812">Transmembrane</keyword>
<name>A0A2W4XK42_9CYAN</name>
<keyword evidence="9" id="KW-0902">Two-component regulatory system</keyword>
<gene>
    <name evidence="13" type="ORF">DCF15_11410</name>
</gene>
<dbReference type="InterPro" id="IPR003594">
    <property type="entry name" value="HATPase_dom"/>
</dbReference>
<dbReference type="SMART" id="SM00387">
    <property type="entry name" value="HATPase_c"/>
    <property type="match status" value="1"/>
</dbReference>
<keyword evidence="10 11" id="KW-0472">Membrane</keyword>